<organism evidence="2 3">
    <name type="scientific">Methylobacterium goesingense</name>
    <dbReference type="NCBI Taxonomy" id="243690"/>
    <lineage>
        <taxon>Bacteria</taxon>
        <taxon>Pseudomonadati</taxon>
        <taxon>Pseudomonadota</taxon>
        <taxon>Alphaproteobacteria</taxon>
        <taxon>Hyphomicrobiales</taxon>
        <taxon>Methylobacteriaceae</taxon>
        <taxon>Methylobacterium</taxon>
    </lineage>
</organism>
<evidence type="ECO:0000256" key="1">
    <source>
        <dbReference type="SAM" id="MobiDB-lite"/>
    </source>
</evidence>
<evidence type="ECO:0000313" key="3">
    <source>
        <dbReference type="Proteomes" id="UP001549145"/>
    </source>
</evidence>
<comment type="caution">
    <text evidence="2">The sequence shown here is derived from an EMBL/GenBank/DDBJ whole genome shotgun (WGS) entry which is preliminary data.</text>
</comment>
<sequence>MARRPHPNQLDLFASVTEPTPEPAETVVRQPDRRDDEITPFVDASIMGVVPGRTPMDAALIEAGLANLYSLSMGYALRDMTVPFAPRSIAFPVTLRRDRGGRPYLFLSTPACADLPYVRRVEEVTGLKAVWAPSNCDGGMWHHAIDLATDAGWERLAGSMEHTKISHVLHAVGLNVFWGELSVGNARALLERIGEPEPADARPAILGSWAKPFGASVTNNYLHGWGSVRAIELGWATPKRMKGKREIEAAFTEAGLAAIAEARASKIAA</sequence>
<evidence type="ECO:0000313" key="2">
    <source>
        <dbReference type="EMBL" id="MET3693985.1"/>
    </source>
</evidence>
<dbReference type="EMBL" id="JBEPMM010000011">
    <property type="protein sequence ID" value="MET3693985.1"/>
    <property type="molecule type" value="Genomic_DNA"/>
</dbReference>
<gene>
    <name evidence="2" type="ORF">ABID43_003540</name>
</gene>
<keyword evidence="3" id="KW-1185">Reference proteome</keyword>
<accession>A0ABV2L812</accession>
<feature type="region of interest" description="Disordered" evidence="1">
    <location>
        <begin position="1"/>
        <end position="30"/>
    </location>
</feature>
<protein>
    <submittedName>
        <fullName evidence="2">Uncharacterized protein</fullName>
    </submittedName>
</protein>
<dbReference type="Proteomes" id="UP001549145">
    <property type="component" value="Unassembled WGS sequence"/>
</dbReference>
<dbReference type="RefSeq" id="WP_056097047.1">
    <property type="nucleotide sequence ID" value="NZ_BPQL01000020.1"/>
</dbReference>
<reference evidence="2 3" key="1">
    <citation type="submission" date="2024-06" db="EMBL/GenBank/DDBJ databases">
        <title>Genomic Encyclopedia of Type Strains, Phase IV (KMG-IV): sequencing the most valuable type-strain genomes for metagenomic binning, comparative biology and taxonomic classification.</title>
        <authorList>
            <person name="Goeker M."/>
        </authorList>
    </citation>
    <scope>NUCLEOTIDE SEQUENCE [LARGE SCALE GENOMIC DNA]</scope>
    <source>
        <strain evidence="2 3">DSM 21331</strain>
    </source>
</reference>
<proteinExistence type="predicted"/>
<name>A0ABV2L812_9HYPH</name>